<proteinExistence type="predicted"/>
<comment type="caution">
    <text evidence="1">The sequence shown here is derived from an EMBL/GenBank/DDBJ whole genome shotgun (WGS) entry which is preliminary data.</text>
</comment>
<keyword evidence="2" id="KW-1185">Reference proteome</keyword>
<sequence length="96" mass="11365">MEHLSNAPDQKQKQGKGGYRIVNYSQIFVEVIQQKLLLTEYANQFIASQIEILKKYLIHILINWQTYFKVLFILMSSLNFAITEIQEDFQNHKNDT</sequence>
<accession>A0A8S1U5P9</accession>
<name>A0A8S1U5P9_PAROT</name>
<dbReference type="Proteomes" id="UP000683925">
    <property type="component" value="Unassembled WGS sequence"/>
</dbReference>
<protein>
    <submittedName>
        <fullName evidence="1">Uncharacterized protein</fullName>
    </submittedName>
</protein>
<evidence type="ECO:0000313" key="2">
    <source>
        <dbReference type="Proteomes" id="UP000683925"/>
    </source>
</evidence>
<gene>
    <name evidence="1" type="ORF">POCTA_138.1.T0360333</name>
</gene>
<organism evidence="1 2">
    <name type="scientific">Paramecium octaurelia</name>
    <dbReference type="NCBI Taxonomy" id="43137"/>
    <lineage>
        <taxon>Eukaryota</taxon>
        <taxon>Sar</taxon>
        <taxon>Alveolata</taxon>
        <taxon>Ciliophora</taxon>
        <taxon>Intramacronucleata</taxon>
        <taxon>Oligohymenophorea</taxon>
        <taxon>Peniculida</taxon>
        <taxon>Parameciidae</taxon>
        <taxon>Paramecium</taxon>
    </lineage>
</organism>
<dbReference type="OrthoDB" id="10556126at2759"/>
<dbReference type="AlphaFoldDB" id="A0A8S1U5P9"/>
<reference evidence="1" key="1">
    <citation type="submission" date="2021-01" db="EMBL/GenBank/DDBJ databases">
        <authorList>
            <consortium name="Genoscope - CEA"/>
            <person name="William W."/>
        </authorList>
    </citation>
    <scope>NUCLEOTIDE SEQUENCE</scope>
</reference>
<dbReference type="EMBL" id="CAJJDP010000036">
    <property type="protein sequence ID" value="CAD8159342.1"/>
    <property type="molecule type" value="Genomic_DNA"/>
</dbReference>
<evidence type="ECO:0000313" key="1">
    <source>
        <dbReference type="EMBL" id="CAD8159342.1"/>
    </source>
</evidence>